<sequence>MNKTQDPEDVEDLKMSTEMSDATSMDSVETTSSEKNFKDQYSSFSLRKVKREGSVLGYRKLTDITRERKVIINFDEKVQSFGFRIQYSKPAIVTEIDAGGAAEKKGLLVGDVVLGVNGTDVKNAPHATVVKLVRDGPSELHLLVGTNMCNSPNQDLFKPIKTGYMHKLGGQGMLKNWKKRWFVLKHDGCLYYYKTQEDVDPLGAVVLTNYTLVRARDAGKSHSFKITKYKARTYYFYTENESEMSSWAKAITEAAQKKTNADVWLDISTHNVGLPAYSIKNPDCRGVLTKQGNAHKNWKKRYCVLKDACLYYYKDVKQPQALGIAHFHGYTIQEKELAGKKYGFVLVPPISDLRTYFFIADNETERKRWVASLASSIGRWIQTNEEDDFSQAEVTKDHEMLI</sequence>
<evidence type="ECO:0000313" key="4">
    <source>
        <dbReference type="EMBL" id="PIK58152.1"/>
    </source>
</evidence>
<organism evidence="4 5">
    <name type="scientific">Stichopus japonicus</name>
    <name type="common">Sea cucumber</name>
    <dbReference type="NCBI Taxonomy" id="307972"/>
    <lineage>
        <taxon>Eukaryota</taxon>
        <taxon>Metazoa</taxon>
        <taxon>Echinodermata</taxon>
        <taxon>Eleutherozoa</taxon>
        <taxon>Echinozoa</taxon>
        <taxon>Holothuroidea</taxon>
        <taxon>Aspidochirotacea</taxon>
        <taxon>Aspidochirotida</taxon>
        <taxon>Stichopodidae</taxon>
        <taxon>Apostichopus</taxon>
    </lineage>
</organism>
<dbReference type="STRING" id="307972.A0A2G8LD38"/>
<evidence type="ECO:0000259" key="3">
    <source>
        <dbReference type="PROSITE" id="PS50106"/>
    </source>
</evidence>
<dbReference type="Gene3D" id="2.30.29.30">
    <property type="entry name" value="Pleckstrin-homology domain (PH domain)/Phosphotyrosine-binding domain (PTB)"/>
    <property type="match status" value="2"/>
</dbReference>
<protein>
    <submittedName>
        <fullName evidence="4">Uncharacterized protein</fullName>
    </submittedName>
</protein>
<dbReference type="FunFam" id="2.30.29.30:FF:000286">
    <property type="entry name" value="PH-protein kinase domain containing protein"/>
    <property type="match status" value="2"/>
</dbReference>
<feature type="domain" description="PDZ" evidence="3">
    <location>
        <begin position="69"/>
        <end position="148"/>
    </location>
</feature>
<feature type="domain" description="PH" evidence="2">
    <location>
        <begin position="281"/>
        <end position="378"/>
    </location>
</feature>
<name>A0A2G8LD38_STIJA</name>
<dbReference type="InterPro" id="IPR001849">
    <property type="entry name" value="PH_domain"/>
</dbReference>
<dbReference type="Gene3D" id="2.30.42.10">
    <property type="match status" value="1"/>
</dbReference>
<dbReference type="Proteomes" id="UP000230750">
    <property type="component" value="Unassembled WGS sequence"/>
</dbReference>
<feature type="region of interest" description="Disordered" evidence="1">
    <location>
        <begin position="1"/>
        <end position="34"/>
    </location>
</feature>
<dbReference type="PROSITE" id="PS50003">
    <property type="entry name" value="PH_DOMAIN"/>
    <property type="match status" value="2"/>
</dbReference>
<evidence type="ECO:0000259" key="2">
    <source>
        <dbReference type="PROSITE" id="PS50003"/>
    </source>
</evidence>
<dbReference type="Pfam" id="PF00169">
    <property type="entry name" value="PH"/>
    <property type="match status" value="2"/>
</dbReference>
<dbReference type="PANTHER" id="PTHR47644">
    <property type="entry name" value="AGAP008221-PA"/>
    <property type="match status" value="1"/>
</dbReference>
<dbReference type="SMART" id="SM00233">
    <property type="entry name" value="PH"/>
    <property type="match status" value="2"/>
</dbReference>
<dbReference type="SUPFAM" id="SSF50729">
    <property type="entry name" value="PH domain-like"/>
    <property type="match status" value="2"/>
</dbReference>
<comment type="caution">
    <text evidence="4">The sequence shown here is derived from an EMBL/GenBank/DDBJ whole genome shotgun (WGS) entry which is preliminary data.</text>
</comment>
<dbReference type="AlphaFoldDB" id="A0A2G8LD38"/>
<reference evidence="4 5" key="1">
    <citation type="journal article" date="2017" name="PLoS Biol.">
        <title>The sea cucumber genome provides insights into morphological evolution and visceral regeneration.</title>
        <authorList>
            <person name="Zhang X."/>
            <person name="Sun L."/>
            <person name="Yuan J."/>
            <person name="Sun Y."/>
            <person name="Gao Y."/>
            <person name="Zhang L."/>
            <person name="Li S."/>
            <person name="Dai H."/>
            <person name="Hamel J.F."/>
            <person name="Liu C."/>
            <person name="Yu Y."/>
            <person name="Liu S."/>
            <person name="Lin W."/>
            <person name="Guo K."/>
            <person name="Jin S."/>
            <person name="Xu P."/>
            <person name="Storey K.B."/>
            <person name="Huan P."/>
            <person name="Zhang T."/>
            <person name="Zhou Y."/>
            <person name="Zhang J."/>
            <person name="Lin C."/>
            <person name="Li X."/>
            <person name="Xing L."/>
            <person name="Huo D."/>
            <person name="Sun M."/>
            <person name="Wang L."/>
            <person name="Mercier A."/>
            <person name="Li F."/>
            <person name="Yang H."/>
            <person name="Xiang J."/>
        </authorList>
    </citation>
    <scope>NUCLEOTIDE SEQUENCE [LARGE SCALE GENOMIC DNA]</scope>
    <source>
        <strain evidence="4">Shaxun</strain>
        <tissue evidence="4">Muscle</tissue>
    </source>
</reference>
<evidence type="ECO:0000256" key="1">
    <source>
        <dbReference type="SAM" id="MobiDB-lite"/>
    </source>
</evidence>
<dbReference type="InterPro" id="IPR011993">
    <property type="entry name" value="PH-like_dom_sf"/>
</dbReference>
<proteinExistence type="predicted"/>
<dbReference type="InterPro" id="IPR036034">
    <property type="entry name" value="PDZ_sf"/>
</dbReference>
<feature type="compositionally biased region" description="Polar residues" evidence="1">
    <location>
        <begin position="17"/>
        <end position="34"/>
    </location>
</feature>
<dbReference type="PANTHER" id="PTHR47644:SF1">
    <property type="entry name" value="PDZ DOMAIN-CONTAINING PROTEIN"/>
    <property type="match status" value="1"/>
</dbReference>
<dbReference type="InterPro" id="IPR001478">
    <property type="entry name" value="PDZ"/>
</dbReference>
<dbReference type="OrthoDB" id="2157866at2759"/>
<gene>
    <name evidence="4" type="ORF">BSL78_04952</name>
</gene>
<feature type="domain" description="PH" evidence="2">
    <location>
        <begin position="158"/>
        <end position="256"/>
    </location>
</feature>
<keyword evidence="5" id="KW-1185">Reference proteome</keyword>
<dbReference type="Pfam" id="PF00595">
    <property type="entry name" value="PDZ"/>
    <property type="match status" value="1"/>
</dbReference>
<dbReference type="EMBL" id="MRZV01000121">
    <property type="protein sequence ID" value="PIK58152.1"/>
    <property type="molecule type" value="Genomic_DNA"/>
</dbReference>
<accession>A0A2G8LD38</accession>
<dbReference type="SUPFAM" id="SSF50156">
    <property type="entry name" value="PDZ domain-like"/>
    <property type="match status" value="1"/>
</dbReference>
<dbReference type="PROSITE" id="PS50106">
    <property type="entry name" value="PDZ"/>
    <property type="match status" value="1"/>
</dbReference>
<evidence type="ECO:0000313" key="5">
    <source>
        <dbReference type="Proteomes" id="UP000230750"/>
    </source>
</evidence>
<dbReference type="SMART" id="SM00228">
    <property type="entry name" value="PDZ"/>
    <property type="match status" value="1"/>
</dbReference>